<reference evidence="2 3" key="1">
    <citation type="submission" date="2016-07" db="EMBL/GenBank/DDBJ databases">
        <title>Pervasive Adenine N6-methylation of Active Genes in Fungi.</title>
        <authorList>
            <consortium name="DOE Joint Genome Institute"/>
            <person name="Mondo S.J."/>
            <person name="Dannebaum R.O."/>
            <person name="Kuo R.C."/>
            <person name="Labutti K."/>
            <person name="Haridas S."/>
            <person name="Kuo A."/>
            <person name="Salamov A."/>
            <person name="Ahrendt S.R."/>
            <person name="Lipzen A."/>
            <person name="Sullivan W."/>
            <person name="Andreopoulos W.B."/>
            <person name="Clum A."/>
            <person name="Lindquist E."/>
            <person name="Daum C."/>
            <person name="Ramamoorthy G.K."/>
            <person name="Gryganskyi A."/>
            <person name="Culley D."/>
            <person name="Magnuson J.K."/>
            <person name="James T.Y."/>
            <person name="O'Malley M.A."/>
            <person name="Stajich J.E."/>
            <person name="Spatafora J.W."/>
            <person name="Visel A."/>
            <person name="Grigoriev I.V."/>
        </authorList>
    </citation>
    <scope>NUCLEOTIDE SEQUENCE [LARGE SCALE GENOMIC DNA]</scope>
    <source>
        <strain evidence="2 3">68-887.2</strain>
    </source>
</reference>
<evidence type="ECO:0000313" key="2">
    <source>
        <dbReference type="EMBL" id="ORY31800.1"/>
    </source>
</evidence>
<organism evidence="2 3">
    <name type="scientific">Naematelia encephala</name>
    <dbReference type="NCBI Taxonomy" id="71784"/>
    <lineage>
        <taxon>Eukaryota</taxon>
        <taxon>Fungi</taxon>
        <taxon>Dikarya</taxon>
        <taxon>Basidiomycota</taxon>
        <taxon>Agaricomycotina</taxon>
        <taxon>Tremellomycetes</taxon>
        <taxon>Tremellales</taxon>
        <taxon>Naemateliaceae</taxon>
        <taxon>Naematelia</taxon>
    </lineage>
</organism>
<protein>
    <submittedName>
        <fullName evidence="2">Uncharacterized protein</fullName>
    </submittedName>
</protein>
<evidence type="ECO:0000256" key="1">
    <source>
        <dbReference type="SAM" id="MobiDB-lite"/>
    </source>
</evidence>
<dbReference type="Proteomes" id="UP000193986">
    <property type="component" value="Unassembled WGS sequence"/>
</dbReference>
<comment type="caution">
    <text evidence="2">The sequence shown here is derived from an EMBL/GenBank/DDBJ whole genome shotgun (WGS) entry which is preliminary data.</text>
</comment>
<evidence type="ECO:0000313" key="3">
    <source>
        <dbReference type="Proteomes" id="UP000193986"/>
    </source>
</evidence>
<gene>
    <name evidence="2" type="ORF">BCR39DRAFT_525443</name>
</gene>
<dbReference type="EMBL" id="MCFC01000013">
    <property type="protein sequence ID" value="ORY31800.1"/>
    <property type="molecule type" value="Genomic_DNA"/>
</dbReference>
<feature type="compositionally biased region" description="Polar residues" evidence="1">
    <location>
        <begin position="316"/>
        <end position="329"/>
    </location>
</feature>
<name>A0A1Y2BB76_9TREE</name>
<sequence length="363" mass="38883">MSHQSHPHSSNTPLSSSGTPFTSGGQSTPSAGVGSSEGFASHSPGPAEHPAAPPYRGTIRAEISLIDEQSTDEPVEVTSLTQEAEEITLRDMRCSAAAMGGGTTPLELSGYFNRIEGLIQESGRRPQLLQECQDMNESFYTHLHAVVSNTPTREMAEKVFWTSTAHSILQMSAGGRLDKSVASQVEYIARNPGTTDQHLQVMNSIMWSRDRRLEAEQVQAFLTAAIASVVACSSPTGTSEDSDPAPPYTASIGAQQTSISAGNPSVTSSSVPPRRRRRNDTTFDDGLRGIFNNTNTLRRNTNSGLRRRSNNRNGPQAPSSAESQTTTSRAPVWESDETTVSGLRRSPDQGPPPTNSQLPDSGS</sequence>
<feature type="compositionally biased region" description="Polar residues" evidence="1">
    <location>
        <begin position="252"/>
        <end position="263"/>
    </location>
</feature>
<feature type="compositionally biased region" description="Polar residues" evidence="1">
    <location>
        <begin position="1"/>
        <end position="30"/>
    </location>
</feature>
<keyword evidence="3" id="KW-1185">Reference proteome</keyword>
<feature type="compositionally biased region" description="Low complexity" evidence="1">
    <location>
        <begin position="292"/>
        <end position="304"/>
    </location>
</feature>
<feature type="region of interest" description="Disordered" evidence="1">
    <location>
        <begin position="1"/>
        <end position="54"/>
    </location>
</feature>
<proteinExistence type="predicted"/>
<accession>A0A1Y2BB76</accession>
<dbReference type="InParanoid" id="A0A1Y2BB76"/>
<dbReference type="AlphaFoldDB" id="A0A1Y2BB76"/>
<feature type="region of interest" description="Disordered" evidence="1">
    <location>
        <begin position="233"/>
        <end position="363"/>
    </location>
</feature>